<dbReference type="GO" id="GO:0004672">
    <property type="term" value="F:protein kinase activity"/>
    <property type="evidence" value="ECO:0007669"/>
    <property type="project" value="UniProtKB-ARBA"/>
</dbReference>
<keyword evidence="2" id="KW-0597">Phosphoprotein</keyword>
<dbReference type="AlphaFoldDB" id="A0A318TF08"/>
<dbReference type="InterPro" id="IPR036641">
    <property type="entry name" value="HPT_dom_sf"/>
</dbReference>
<keyword evidence="6" id="KW-1185">Reference proteome</keyword>
<evidence type="ECO:0000313" key="5">
    <source>
        <dbReference type="EMBL" id="PYF03216.1"/>
    </source>
</evidence>
<organism evidence="5 6">
    <name type="scientific">Rhodopseudomonas faecalis</name>
    <dbReference type="NCBI Taxonomy" id="99655"/>
    <lineage>
        <taxon>Bacteria</taxon>
        <taxon>Pseudomonadati</taxon>
        <taxon>Pseudomonadota</taxon>
        <taxon>Alphaproteobacteria</taxon>
        <taxon>Hyphomicrobiales</taxon>
        <taxon>Nitrobacteraceae</taxon>
        <taxon>Rhodopseudomonas</taxon>
    </lineage>
</organism>
<dbReference type="InterPro" id="IPR008207">
    <property type="entry name" value="Sig_transdc_His_kin_Hpt_dom"/>
</dbReference>
<dbReference type="SUPFAM" id="SSF47226">
    <property type="entry name" value="Histidine-containing phosphotransfer domain, HPT domain"/>
    <property type="match status" value="1"/>
</dbReference>
<reference evidence="5 6" key="1">
    <citation type="submission" date="2018-06" db="EMBL/GenBank/DDBJ databases">
        <title>Genomic Encyclopedia of Archaeal and Bacterial Type Strains, Phase II (KMG-II): from individual species to whole genera.</title>
        <authorList>
            <person name="Goeker M."/>
        </authorList>
    </citation>
    <scope>NUCLEOTIDE SEQUENCE [LARGE SCALE GENOMIC DNA]</scope>
    <source>
        <strain evidence="5 6">JCM 11668</strain>
    </source>
</reference>
<sequence>MNESSPRPSTLKSLFTRFLQNTADDDPSVSAAPSVTPPPAVSAAQSTTLAVPRATYDAMADEIGAEAVEEIAKVFVRDTETRLKMFESTALDSARDTIQREAHSLKSAAGTFGLFELADAARELENNAHELDATGYRTLTGRLRSLFDQARTVGAGTDQLILLTTG</sequence>
<protein>
    <submittedName>
        <fullName evidence="5">Hpt domain-containing protein</fullName>
    </submittedName>
</protein>
<evidence type="ECO:0000256" key="2">
    <source>
        <dbReference type="PROSITE-ProRule" id="PRU00110"/>
    </source>
</evidence>
<evidence type="ECO:0000256" key="3">
    <source>
        <dbReference type="SAM" id="MobiDB-lite"/>
    </source>
</evidence>
<dbReference type="Proteomes" id="UP000248148">
    <property type="component" value="Unassembled WGS sequence"/>
</dbReference>
<proteinExistence type="predicted"/>
<evidence type="ECO:0000259" key="4">
    <source>
        <dbReference type="PROSITE" id="PS50894"/>
    </source>
</evidence>
<feature type="modified residue" description="Phosphohistidine" evidence="2">
    <location>
        <position position="103"/>
    </location>
</feature>
<accession>A0A318TF08</accession>
<comment type="caution">
    <text evidence="5">The sequence shown here is derived from an EMBL/GenBank/DDBJ whole genome shotgun (WGS) entry which is preliminary data.</text>
</comment>
<feature type="domain" description="HPt" evidence="4">
    <location>
        <begin position="64"/>
        <end position="157"/>
    </location>
</feature>
<dbReference type="GO" id="GO:0000160">
    <property type="term" value="P:phosphorelay signal transduction system"/>
    <property type="evidence" value="ECO:0007669"/>
    <property type="project" value="UniProtKB-KW"/>
</dbReference>
<evidence type="ECO:0000313" key="6">
    <source>
        <dbReference type="Proteomes" id="UP000248148"/>
    </source>
</evidence>
<dbReference type="CDD" id="cd00088">
    <property type="entry name" value="HPT"/>
    <property type="match status" value="1"/>
</dbReference>
<gene>
    <name evidence="5" type="ORF">BJ122_108146</name>
</gene>
<name>A0A318TF08_9BRAD</name>
<dbReference type="PROSITE" id="PS50894">
    <property type="entry name" value="HPT"/>
    <property type="match status" value="1"/>
</dbReference>
<feature type="region of interest" description="Disordered" evidence="3">
    <location>
        <begin position="23"/>
        <end position="43"/>
    </location>
</feature>
<dbReference type="Pfam" id="PF01627">
    <property type="entry name" value="Hpt"/>
    <property type="match status" value="1"/>
</dbReference>
<keyword evidence="1" id="KW-0902">Two-component regulatory system</keyword>
<evidence type="ECO:0000256" key="1">
    <source>
        <dbReference type="ARBA" id="ARBA00023012"/>
    </source>
</evidence>
<dbReference type="OrthoDB" id="8237818at2"/>
<dbReference type="EMBL" id="QJTI01000008">
    <property type="protein sequence ID" value="PYF03216.1"/>
    <property type="molecule type" value="Genomic_DNA"/>
</dbReference>
<dbReference type="Gene3D" id="1.20.120.160">
    <property type="entry name" value="HPT domain"/>
    <property type="match status" value="1"/>
</dbReference>